<reference evidence="3" key="1">
    <citation type="submission" date="2016-11" db="UniProtKB">
        <authorList>
            <consortium name="WormBaseParasite"/>
        </authorList>
    </citation>
    <scope>IDENTIFICATION</scope>
</reference>
<sequence>PGCSLSASSVQLKPGRKRLFDDLLSKADYNKLIRPVNNNSRTLTVYLGLKLSQLIDVDEKNQIMTTNVWLRESKFFFICTFHGPAPNVKLQLPHGNYDGCDPDAPRRPCRSTAKRLWEPPAIL</sequence>
<dbReference type="InterPro" id="IPR006202">
    <property type="entry name" value="Neur_chan_lig-bd"/>
</dbReference>
<evidence type="ECO:0000313" key="2">
    <source>
        <dbReference type="Proteomes" id="UP000095280"/>
    </source>
</evidence>
<proteinExistence type="predicted"/>
<evidence type="ECO:0000259" key="1">
    <source>
        <dbReference type="Pfam" id="PF02931"/>
    </source>
</evidence>
<name>A0A1I8F5D9_9PLAT</name>
<dbReference type="GO" id="GO:0005230">
    <property type="term" value="F:extracellular ligand-gated monoatomic ion channel activity"/>
    <property type="evidence" value="ECO:0007669"/>
    <property type="project" value="InterPro"/>
</dbReference>
<evidence type="ECO:0000313" key="3">
    <source>
        <dbReference type="WBParaSite" id="maker-unitig_19877-snap-gene-0.1-mRNA-1"/>
    </source>
</evidence>
<dbReference type="Gene3D" id="2.70.170.10">
    <property type="entry name" value="Neurotransmitter-gated ion-channel ligand-binding domain"/>
    <property type="match status" value="1"/>
</dbReference>
<dbReference type="AlphaFoldDB" id="A0A1I8F5D9"/>
<protein>
    <submittedName>
        <fullName evidence="3">Neur_chan_LBD domain-containing protein</fullName>
    </submittedName>
</protein>
<dbReference type="SUPFAM" id="SSF63712">
    <property type="entry name" value="Nicotinic receptor ligand binding domain-like"/>
    <property type="match status" value="1"/>
</dbReference>
<dbReference type="InterPro" id="IPR036734">
    <property type="entry name" value="Neur_chan_lig-bd_sf"/>
</dbReference>
<dbReference type="Proteomes" id="UP000095280">
    <property type="component" value="Unplaced"/>
</dbReference>
<accession>A0A1I8F5D9</accession>
<dbReference type="GO" id="GO:0016020">
    <property type="term" value="C:membrane"/>
    <property type="evidence" value="ECO:0007669"/>
    <property type="project" value="InterPro"/>
</dbReference>
<organism evidence="2 3">
    <name type="scientific">Macrostomum lignano</name>
    <dbReference type="NCBI Taxonomy" id="282301"/>
    <lineage>
        <taxon>Eukaryota</taxon>
        <taxon>Metazoa</taxon>
        <taxon>Spiralia</taxon>
        <taxon>Lophotrochozoa</taxon>
        <taxon>Platyhelminthes</taxon>
        <taxon>Rhabditophora</taxon>
        <taxon>Macrostomorpha</taxon>
        <taxon>Macrostomida</taxon>
        <taxon>Macrostomidae</taxon>
        <taxon>Macrostomum</taxon>
    </lineage>
</organism>
<dbReference type="WBParaSite" id="maker-unitig_19877-snap-gene-0.1-mRNA-1">
    <property type="protein sequence ID" value="maker-unitig_19877-snap-gene-0.1-mRNA-1"/>
    <property type="gene ID" value="maker-unitig_19877-snap-gene-0.1"/>
</dbReference>
<feature type="domain" description="Neurotransmitter-gated ion-channel ligand-binding" evidence="1">
    <location>
        <begin position="17"/>
        <end position="72"/>
    </location>
</feature>
<keyword evidence="2" id="KW-1185">Reference proteome</keyword>
<dbReference type="Pfam" id="PF02931">
    <property type="entry name" value="Neur_chan_LBD"/>
    <property type="match status" value="1"/>
</dbReference>